<dbReference type="eggNOG" id="COG2304">
    <property type="taxonomic scope" value="Bacteria"/>
</dbReference>
<reference evidence="4 5" key="1">
    <citation type="submission" date="2014-03" db="EMBL/GenBank/DDBJ databases">
        <title>Genomics of Bifidobacteria.</title>
        <authorList>
            <person name="Ventura M."/>
            <person name="Milani C."/>
            <person name="Lugli G.A."/>
        </authorList>
    </citation>
    <scope>NUCLEOTIDE SEQUENCE [LARGE SCALE GENOMIC DNA]</scope>
    <source>
        <strain evidence="4 5">DSM 23968</strain>
    </source>
</reference>
<feature type="domain" description="Streptococcal pilin isopeptide linkage" evidence="3">
    <location>
        <begin position="2568"/>
        <end position="2685"/>
    </location>
</feature>
<dbReference type="InterPro" id="IPR008966">
    <property type="entry name" value="Adhesion_dom_sf"/>
</dbReference>
<evidence type="ECO:0000313" key="5">
    <source>
        <dbReference type="Proteomes" id="UP000029004"/>
    </source>
</evidence>
<feature type="domain" description="Streptococcal pilin isopeptide linkage" evidence="3">
    <location>
        <begin position="1059"/>
        <end position="1194"/>
    </location>
</feature>
<dbReference type="InterPro" id="IPR038174">
    <property type="entry name" value="Strep_pil_link_sf"/>
</dbReference>
<dbReference type="eggNOG" id="COG4932">
    <property type="taxonomic scope" value="Bacteria"/>
</dbReference>
<sequence length="3149" mass="330320">MESLENKIGRNTGNIGKVLVALIAAVAMLLTGVNLTPSAVAAETVYNPDAPAVEVTSGVTVDVYKDKNHTQKFDPNTDKATVGQTFYGSISFDFADEQKPTLDSPNRSYTFPKNIDVKDVKTSTLYDKDGNVAGTWQIADGVVTAHWNKDWLTQHPSEITSYVSFDFTLGEDAGGDGNQEHITFPGGGGDITITIDKSKVNGQKNYTINDDGTVTFTVTLKPQFDVTNMVVTDTMGSNFTFVDGTFQLDGQPVNAAIEGRKATIALGDLAKADKNGYQLTYKAKLTDEAKKTLAQGGKLDDAQNTAQWTWNGADKPGEADVTPNLSYKMIHKNDGTGTASDIKWTVELNTGNLKADMGGYVFTDAIKDGQHYTGTYEVIKGTDWKNPVASGTLDASAKSFTYTFPADAGAQTYYIVYHTALDDASSTATVNNDAKITPPDPSDRPGGEDSGKYTPKDTNTYVTKKLDTDQAAIAANGKATWTSTVEFSKMAAGTDPSKVTFTDKLSEPDGATFTFDGKPTLTIGDTTLAEGVDYTLAYNKTNDQFTITFKATDTLKAAVGKQDVTVRYATTSDKTPGTYKNTASVKVNGKTTSASDSYDIENTNLVSKTGSMKWVKDFDWSTIDPNDATKGAWVATWKVTVNEDDDPYNGVGKTELDGKPIVVNDTLPQGMSYVPGGTYKVQAGYNPGAFDKQDLDAVMTNANGTLTFTIPTSGVVQTDGSDKAYAVLTYSTAAKTTGGAVSFTNTATADSGSTHFGEDSSTVTGDSKVIDKSAAQIKDLNRVRYTIKVNPQGADLIKNADTVTLSDVMDAEGTFIPASLTVTNSNTGATLIVPVKVEDVTDANGNPTTKLTLTLPDSTPVTVTYDVKPNGKPGDKVNLTNTATLEGVANGEDINKKDWTVTNPNSGTDGAAGSISITKTDADDLSRKLAGAKFALYTVDMNRLSGTHVTFDQVKTAATRSGGEVTTDANGVATFGSADKPLETNTLYYFVETQAPTGTDGTAYELDSTPRYFMLPGTDAEQAANALDRAKGFGLAVSDGTSFNMYDKRKPAAVKGSVTLYKQLTGRAWSDSDTFTFQLAADAANSKGVGEAALKAAMPADATATVGKTGDGADGSASPFTFGDFTFPEPGTYAYTVKEAGKGGDGMTVDTRTANVVFTVTRNASGKLEIKGGQAKIEGIDENHGDWTFDNTYKPTPVTTSGAIKVQKTLTGRQWRDGDSFEFRLQPAAPTEDAPLPAGAKNGYASLTVTDGKTHAFGDITYDRAGEYHYTVFERTPTANSGEHAIPGVDYSNALYDVTVTITDDGNGKLSNGGVVMTKAQNDDGTSAGNVAVDGNVAAVTNVFKAQEANLGLLVTKKYADETGSKPLTDSMFSFTLTAQDGAPLPDGATGDSATANVTSAGVASFGLIKLTSARDDGKTYEYTLKENVPAGATPSADGRTATLNGMTYDLTAYTVKVKVGLTEDKDGRQVLGYTTTILDANGNAVDPSKLDNGRPVFSNTYDLTPAETSVAGRKTLTGRDMDPNETFTFRLAAASDNTDAAKAARAGLKDDSIVLGSDKKADTLETTVTGAKDGQPAAFTFDGLHFSKPGVFKFAVTEAGNVKTGTQKDEHVGNVTVTVKDNGDGTLAIASTVYDNAAATTDADKSATDASTFTNAYAPAGHAFFLLHKKITAAEGSVAPQLKANAYTFGLYQGDGTDGKTPIQTATNTAPAAGEASGHVTFNWIDYTPASLNQAVTDGYATYDAAAKTWTLTYTAAELGPDGQTPAKTGDVKDGIAYDASTRTITVTVKDAGSGTLQTSYTISGNGSNTSGATDSEDTAFDNMYTPTSATAELHAQKKLDGRDWKTDGTDRFDFKLEAVGGTLAANKATVAKADVPMPAGAQNGVLTHTATNGDVFGFGQMTYTKAGTYVYNISEVQPSAADALPGVSYSTDLYRATVTVTDDGAGKLTAKTAMELVSKVDPDSAKQGKAVKADPATGDPVATITNTYAKLSQNWSPKVYKSYTDLSGANPLTAGKFKFTLTPVKNAPLHVVDASGKVTEATSLTAENAANGEAAFKDVQFTDADLAADGGAKTYRYEIAEAKGSEAGMAYDTTVYTVDVTVAVDGNGYLTVAPAFKYENGDPVPADRIDTGRPVFTNTYTPTKVAARLKAHKTLNGATLKDGQFTFQLYDGVQFGDGDQTKLLQTKANDANGDVTFDGLDFDTTGTHTYSIREVVPADAVNDVRNGITYDHTWQYVQVKVTLDKTAGALKAAVTDANSGTGTAEFTNTYDAAGAATLGAKKDFRNSDGSARPILENDFTFQLHEGATTTGKVLQTKAARTDGSVTFDPIAYKLGDLGGAKSKTFTYTVNEVTPAGNGKLPGVTYDTAGHTYTVTVTNAGNGKLTTTVKVDGKSGVQQPTFTNTYAAAGQTAIAGVKKVTGDDGSDQTAHFANAFTFTLTGKDGAPIHVDGTGSDAGKLVDKTKLTASNTAAGVVDFGTLHYTLADLADVTPAADGTRSKTFTYEVSEDAKTVAGVTNDATTTHDFTVTVKDDGTGKLDVTTAPADTANLFSFTNTYAASATLTLTGTKTMTGRKLTANDRYTFDVYEGTDATGTPVATGTSDATGKITFDKALSYTLKDLGDHTYTVVESETNLPGGVTAVTRTHTFTVNVADTDHNGTLKLTTSGLDADGKNGLAFENNYTTTDSTPIEFKGVKLLDGGDYDTTLAQLKGRFTFTLKGKDGAPLHVLGADGKTATDKTEVTAKNDDAGNVDFGKVVYHFADLAGRTDRTLTYTVTESGDVAGVTNDADLTREFTVTLHDNGDGTMSATADPATGALFSFENTYSGGATTDAFDFTKTLDGRALDKGEFTFTLTGAIGADGSTAPMPEGAKDGVKTVTNAADGKVSFGEITYDKPGTYAYTVRETAGDLGGVTYDDTVYTVTVTVTDNHDGTMTATHAIARTTQSAGSTSNGSDAADGTVESTPVKDEDAVFANTYAPAPTEFTFTATKTIKGRDLKDGEFTFELRDADGKTIQTAKNSADGAIAFTPITFDKAGEYTYTIRESKGDATGVTYDTTVYTAKVTVTDNLDGTMTATAAYQSGLFGRDHKAPAFENTYTPPLSTTGAGVAMPALIALLLLGGGAAILMAERRRRDVAGTGTANGRHRR</sequence>
<dbReference type="GO" id="GO:0005975">
    <property type="term" value="P:carbohydrate metabolic process"/>
    <property type="evidence" value="ECO:0007669"/>
    <property type="project" value="UniProtKB-ARBA"/>
</dbReference>
<feature type="domain" description="Streptococcal pilin isopeptide linkage" evidence="3">
    <location>
        <begin position="2283"/>
        <end position="2408"/>
    </location>
</feature>
<feature type="domain" description="Streptococcal pilin isopeptide linkage" evidence="3">
    <location>
        <begin position="1512"/>
        <end position="1659"/>
    </location>
</feature>
<organism evidence="4 5">
    <name type="scientific">Bifidobacterium stellenboschense</name>
    <dbReference type="NCBI Taxonomy" id="762211"/>
    <lineage>
        <taxon>Bacteria</taxon>
        <taxon>Bacillati</taxon>
        <taxon>Actinomycetota</taxon>
        <taxon>Actinomycetes</taxon>
        <taxon>Bifidobacteriales</taxon>
        <taxon>Bifidobacteriaceae</taxon>
        <taxon>Bifidobacterium</taxon>
    </lineage>
</organism>
<feature type="transmembrane region" description="Helical" evidence="2">
    <location>
        <begin position="3110"/>
        <end position="3130"/>
    </location>
</feature>
<accession>A0A087DP58</accession>
<dbReference type="SUPFAM" id="SSF49401">
    <property type="entry name" value="Bacterial adhesins"/>
    <property type="match status" value="3"/>
</dbReference>
<feature type="region of interest" description="Disordered" evidence="1">
    <location>
        <begin position="428"/>
        <end position="459"/>
    </location>
</feature>
<feature type="domain" description="Streptococcal pilin isopeptide linkage" evidence="3">
    <location>
        <begin position="2416"/>
        <end position="2560"/>
    </location>
</feature>
<feature type="domain" description="Streptococcal pilin isopeptide linkage" evidence="3">
    <location>
        <begin position="1669"/>
        <end position="1827"/>
    </location>
</feature>
<keyword evidence="2" id="KW-0472">Membrane</keyword>
<dbReference type="OrthoDB" id="3221951at2"/>
<feature type="compositionally biased region" description="Polar residues" evidence="1">
    <location>
        <begin position="2946"/>
        <end position="2956"/>
    </location>
</feature>
<protein>
    <submittedName>
        <fullName evidence="4">Cell surface protein</fullName>
    </submittedName>
</protein>
<keyword evidence="2" id="KW-1133">Transmembrane helix</keyword>
<gene>
    <name evidence="4" type="ORF">BSTEL_0027</name>
</gene>
<feature type="domain" description="Streptococcal pilin isopeptide linkage" evidence="3">
    <location>
        <begin position="2695"/>
        <end position="2828"/>
    </location>
</feature>
<feature type="domain" description="Streptococcal pilin isopeptide linkage" evidence="3">
    <location>
        <begin position="2151"/>
        <end position="2273"/>
    </location>
</feature>
<dbReference type="Pfam" id="PF12892">
    <property type="entry name" value="FctA"/>
    <property type="match status" value="14"/>
</dbReference>
<name>A0A087DP58_9BIFI</name>
<feature type="region of interest" description="Disordered" evidence="1">
    <location>
        <begin position="2946"/>
        <end position="2966"/>
    </location>
</feature>
<feature type="domain" description="Streptococcal pilin isopeptide linkage" evidence="3">
    <location>
        <begin position="2000"/>
        <end position="2143"/>
    </location>
</feature>
<dbReference type="Gene3D" id="2.60.40.740">
    <property type="match status" value="5"/>
</dbReference>
<keyword evidence="2" id="KW-0812">Transmembrane</keyword>
<feature type="compositionally biased region" description="Basic and acidic residues" evidence="1">
    <location>
        <begin position="441"/>
        <end position="455"/>
    </location>
</feature>
<dbReference type="NCBIfam" id="TIGR03786">
    <property type="entry name" value="strep_pil_rpt"/>
    <property type="match status" value="9"/>
</dbReference>
<dbReference type="EMBL" id="JGZP01000012">
    <property type="protein sequence ID" value="KFI97308.1"/>
    <property type="molecule type" value="Genomic_DNA"/>
</dbReference>
<dbReference type="Gene3D" id="2.60.40.10">
    <property type="entry name" value="Immunoglobulins"/>
    <property type="match status" value="1"/>
</dbReference>
<dbReference type="Gene3D" id="2.60.40.3050">
    <property type="match status" value="14"/>
</dbReference>
<dbReference type="RefSeq" id="WP_034527946.1">
    <property type="nucleotide sequence ID" value="NZ_JGZP01000012.1"/>
</dbReference>
<dbReference type="Proteomes" id="UP000029004">
    <property type="component" value="Unassembled WGS sequence"/>
</dbReference>
<evidence type="ECO:0000256" key="2">
    <source>
        <dbReference type="SAM" id="Phobius"/>
    </source>
</evidence>
<comment type="caution">
    <text evidence="4">The sequence shown here is derived from an EMBL/GenBank/DDBJ whole genome shotgun (WGS) entry which is preliminary data.</text>
</comment>
<feature type="domain" description="Streptococcal pilin isopeptide linkage" evidence="3">
    <location>
        <begin position="1836"/>
        <end position="1965"/>
    </location>
</feature>
<feature type="domain" description="Streptococcal pilin isopeptide linkage" evidence="3">
    <location>
        <begin position="1204"/>
        <end position="1312"/>
    </location>
</feature>
<feature type="domain" description="Streptococcal pilin isopeptide linkage" evidence="3">
    <location>
        <begin position="2989"/>
        <end position="3100"/>
    </location>
</feature>
<dbReference type="STRING" id="762211.BSTEL_0027"/>
<dbReference type="InterPro" id="IPR013783">
    <property type="entry name" value="Ig-like_fold"/>
</dbReference>
<evidence type="ECO:0000259" key="3">
    <source>
        <dbReference type="Pfam" id="PF12892"/>
    </source>
</evidence>
<keyword evidence="5" id="KW-1185">Reference proteome</keyword>
<proteinExistence type="predicted"/>
<feature type="domain" description="Streptococcal pilin isopeptide linkage" evidence="3">
    <location>
        <begin position="2837"/>
        <end position="2979"/>
    </location>
</feature>
<evidence type="ECO:0000256" key="1">
    <source>
        <dbReference type="SAM" id="MobiDB-lite"/>
    </source>
</evidence>
<feature type="domain" description="Streptococcal pilin isopeptide linkage" evidence="3">
    <location>
        <begin position="1355"/>
        <end position="1503"/>
    </location>
</feature>
<evidence type="ECO:0000313" key="4">
    <source>
        <dbReference type="EMBL" id="KFI97308.1"/>
    </source>
</evidence>
<dbReference type="InterPro" id="IPR022464">
    <property type="entry name" value="Strep_pil_isopept_link"/>
</dbReference>